<dbReference type="Pfam" id="PF14791">
    <property type="entry name" value="DNA_pol_B_thumb"/>
    <property type="match status" value="1"/>
</dbReference>
<feature type="domain" description="Polymerase/histidinol phosphatase N-terminal" evidence="23">
    <location>
        <begin position="336"/>
        <end position="415"/>
    </location>
</feature>
<dbReference type="Gene3D" id="3.30.460.10">
    <property type="entry name" value="Beta Polymerase, domain 2"/>
    <property type="match status" value="1"/>
</dbReference>
<dbReference type="InterPro" id="IPR037160">
    <property type="entry name" value="DNA_Pol_thumb_sf"/>
</dbReference>
<dbReference type="FunFam" id="3.20.20.140:FF:000047">
    <property type="entry name" value="PHP domain-containing protein"/>
    <property type="match status" value="1"/>
</dbReference>
<reference evidence="25 26" key="1">
    <citation type="journal article" date="2018" name="Int. J. Syst. Evol. Microbiol.">
        <title>Methylomusa anaerophila gen. nov., sp. nov., an anaerobic methanol-utilizing bacterium isolated from a microbial fuel cell.</title>
        <authorList>
            <person name="Amano N."/>
            <person name="Yamamuro A."/>
            <person name="Miyahara M."/>
            <person name="Kouzuma A."/>
            <person name="Abe T."/>
            <person name="Watanabe K."/>
        </authorList>
    </citation>
    <scope>NUCLEOTIDE SEQUENCE [LARGE SCALE GENOMIC DNA]</scope>
    <source>
        <strain evidence="25 26">MMFC1</strain>
    </source>
</reference>
<dbReference type="InterPro" id="IPR027421">
    <property type="entry name" value="DNA_pol_lamdba_lyase_dom_sf"/>
</dbReference>
<evidence type="ECO:0000256" key="2">
    <source>
        <dbReference type="ARBA" id="ARBA00004496"/>
    </source>
</evidence>
<dbReference type="Gene3D" id="3.20.20.140">
    <property type="entry name" value="Metal-dependent hydrolases"/>
    <property type="match status" value="1"/>
</dbReference>
<dbReference type="GO" id="GO:0004527">
    <property type="term" value="F:exonuclease activity"/>
    <property type="evidence" value="ECO:0007669"/>
    <property type="project" value="UniProtKB-KW"/>
</dbReference>
<dbReference type="CDD" id="cd00141">
    <property type="entry name" value="NT_POLXc"/>
    <property type="match status" value="1"/>
</dbReference>
<dbReference type="Gene3D" id="1.10.150.110">
    <property type="entry name" value="DNA polymerase beta, N-terminal domain-like"/>
    <property type="match status" value="1"/>
</dbReference>
<accession>A0A348AI81</accession>
<dbReference type="GO" id="GO:0008270">
    <property type="term" value="F:zinc ion binding"/>
    <property type="evidence" value="ECO:0007669"/>
    <property type="project" value="TreeGrafter"/>
</dbReference>
<keyword evidence="10" id="KW-0235">DNA replication</keyword>
<feature type="domain" description="Helix-hairpin-helix DNA-binding motif class 1" evidence="22">
    <location>
        <begin position="127"/>
        <end position="146"/>
    </location>
</feature>
<dbReference type="RefSeq" id="WP_126307701.1">
    <property type="nucleotide sequence ID" value="NZ_AP018449.1"/>
</dbReference>
<dbReference type="InterPro" id="IPR047967">
    <property type="entry name" value="PolX_PHP"/>
</dbReference>
<dbReference type="InterPro" id="IPR050243">
    <property type="entry name" value="PHP_phosphatase"/>
</dbReference>
<dbReference type="GO" id="GO:0042578">
    <property type="term" value="F:phosphoric ester hydrolase activity"/>
    <property type="evidence" value="ECO:0007669"/>
    <property type="project" value="TreeGrafter"/>
</dbReference>
<name>A0A348AI81_9FIRM</name>
<evidence type="ECO:0000256" key="19">
    <source>
        <dbReference type="ARBA" id="ARBA00044678"/>
    </source>
</evidence>
<protein>
    <recommendedName>
        <fullName evidence="5">DNA polymerase beta</fullName>
        <ecNumber evidence="3">2.7.7.7</ecNumber>
        <ecNumber evidence="4">4.2.99.18</ecNumber>
    </recommendedName>
    <alternativeName>
        <fullName evidence="16">5'-deoxyribose-phosphate lyase</fullName>
    </alternativeName>
    <alternativeName>
        <fullName evidence="17">AP lyase</fullName>
    </alternativeName>
</protein>
<keyword evidence="8" id="KW-0808">Transferase</keyword>
<dbReference type="GO" id="GO:0003677">
    <property type="term" value="F:DNA binding"/>
    <property type="evidence" value="ECO:0007669"/>
    <property type="project" value="InterPro"/>
</dbReference>
<dbReference type="SUPFAM" id="SSF158702">
    <property type="entry name" value="Sec63 N-terminal domain-like"/>
    <property type="match status" value="1"/>
</dbReference>
<dbReference type="NCBIfam" id="NF006375">
    <property type="entry name" value="PRK08609.1"/>
    <property type="match status" value="1"/>
</dbReference>
<keyword evidence="11" id="KW-0227">DNA damage</keyword>
<dbReference type="KEGG" id="mana:MAMMFC1_01440"/>
<dbReference type="CDD" id="cd07436">
    <property type="entry name" value="PHP_PolX"/>
    <property type="match status" value="1"/>
</dbReference>
<dbReference type="SMART" id="SM00481">
    <property type="entry name" value="POLIIIAc"/>
    <property type="match status" value="1"/>
</dbReference>
<keyword evidence="9" id="KW-0548">Nucleotidyltransferase</keyword>
<feature type="domain" description="DNA-directed DNA polymerase X" evidence="24">
    <location>
        <begin position="1"/>
        <end position="312"/>
    </location>
</feature>
<keyword evidence="25" id="KW-0378">Hydrolase</keyword>
<dbReference type="InterPro" id="IPR003583">
    <property type="entry name" value="Hlx-hairpin-Hlx_DNA-bd_motif"/>
</dbReference>
<keyword evidence="13" id="KW-0239">DNA-directed DNA polymerase</keyword>
<keyword evidence="25" id="KW-0269">Exonuclease</keyword>
<dbReference type="InterPro" id="IPR010996">
    <property type="entry name" value="HHH_MUS81"/>
</dbReference>
<evidence type="ECO:0000256" key="6">
    <source>
        <dbReference type="ARBA" id="ARBA00022481"/>
    </source>
</evidence>
<dbReference type="InterPro" id="IPR002054">
    <property type="entry name" value="DNA-dir_DNA_pol_X"/>
</dbReference>
<evidence type="ECO:0000256" key="18">
    <source>
        <dbReference type="ARBA" id="ARBA00044632"/>
    </source>
</evidence>
<keyword evidence="26" id="KW-1185">Reference proteome</keyword>
<dbReference type="Gene3D" id="3.30.210.10">
    <property type="entry name" value="DNA polymerase, thumb domain"/>
    <property type="match status" value="1"/>
</dbReference>
<proteinExistence type="predicted"/>
<dbReference type="Pfam" id="PF02811">
    <property type="entry name" value="PHP"/>
    <property type="match status" value="1"/>
</dbReference>
<dbReference type="SUPFAM" id="SSF89550">
    <property type="entry name" value="PHP domain-like"/>
    <property type="match status" value="1"/>
</dbReference>
<organism evidence="25 26">
    <name type="scientific">Methylomusa anaerophila</name>
    <dbReference type="NCBI Taxonomy" id="1930071"/>
    <lineage>
        <taxon>Bacteria</taxon>
        <taxon>Bacillati</taxon>
        <taxon>Bacillota</taxon>
        <taxon>Negativicutes</taxon>
        <taxon>Selenomonadales</taxon>
        <taxon>Sporomusaceae</taxon>
        <taxon>Methylomusa</taxon>
    </lineage>
</organism>
<evidence type="ECO:0000256" key="14">
    <source>
        <dbReference type="ARBA" id="ARBA00023053"/>
    </source>
</evidence>
<dbReference type="EMBL" id="AP018449">
    <property type="protein sequence ID" value="BBB90779.1"/>
    <property type="molecule type" value="Genomic_DNA"/>
</dbReference>
<sequence>MTDKYELAQIFKNIAVLLELKGENVFKARAYDTAARIVEQMETELTAATVDKALKGVKGIGPAISQKIHEYIDTGRIRYYEEIKAAVPPALFELVRIPGLGPKKAVILYDKLGINSIGELEYACRENRLVALSGFGLKTQAKILQGIKYMKKYQGKYILSDAWPVAELIAAYIRLQPGVEEAAIAGAVRRRVEIVDGIDIVVAVSASASLITALQEMPGVEKMETGETLDLTMASGIHCRIFPVPPEKYGYTLFYRTGSPEYLAKLPQAARPAGIGLTAAGLVRDNKVLETPDEKSVYTQMNIRYVEPELREKEYDMEADNGSLRPLLIDEQDIRGIFHVHTTYSDGSHSLADMAAAARKRGLSYLGVADHSQTAVYAHGLKIDKVYEQRQEIDALNSVQPDFLILAGMESDILPDGSLDYPDDILAQFDFVIASVHSAFRQSESVMTRRIIRAMENPFVTMLGHATGRILLARPGYEVNMKEILAAAKDTGTLMEINASPYRLDLDWRWHQIAKENGIRFAINPDAHAIDELEHMRYGIAAARKGGLTAADVINTRPISRILHILQQKRKK</sequence>
<evidence type="ECO:0000259" key="24">
    <source>
        <dbReference type="SMART" id="SM00483"/>
    </source>
</evidence>
<comment type="catalytic activity">
    <reaction evidence="21">
        <text>DNA(n) + a 2'-deoxyribonucleoside 5'-triphosphate = DNA(n+1) + diphosphate</text>
        <dbReference type="Rhea" id="RHEA:22508"/>
        <dbReference type="Rhea" id="RHEA-COMP:17339"/>
        <dbReference type="Rhea" id="RHEA-COMP:17340"/>
        <dbReference type="ChEBI" id="CHEBI:33019"/>
        <dbReference type="ChEBI" id="CHEBI:61560"/>
        <dbReference type="ChEBI" id="CHEBI:173112"/>
        <dbReference type="EC" id="2.7.7.7"/>
    </reaction>
</comment>
<comment type="catalytic activity">
    <reaction evidence="18">
        <text>2'-deoxyribonucleotide-(2'-deoxyribose 5'-phosphate)-2'-deoxyribonucleotide-DNA = a 3'-end 2'-deoxyribonucleotide-(2,3-dehydro-2,3-deoxyribose 5'-phosphate)-DNA + a 5'-end 5'-phospho-2'-deoxyribonucleoside-DNA + H(+)</text>
        <dbReference type="Rhea" id="RHEA:66592"/>
        <dbReference type="Rhea" id="RHEA-COMP:13180"/>
        <dbReference type="Rhea" id="RHEA-COMP:16897"/>
        <dbReference type="Rhea" id="RHEA-COMP:17067"/>
        <dbReference type="ChEBI" id="CHEBI:15378"/>
        <dbReference type="ChEBI" id="CHEBI:136412"/>
        <dbReference type="ChEBI" id="CHEBI:157695"/>
        <dbReference type="ChEBI" id="CHEBI:167181"/>
        <dbReference type="EC" id="4.2.99.18"/>
    </reaction>
</comment>
<dbReference type="GO" id="GO:0140078">
    <property type="term" value="F:class I DNA-(apurinic or apyrimidinic site) endonuclease activity"/>
    <property type="evidence" value="ECO:0007669"/>
    <property type="project" value="UniProtKB-EC"/>
</dbReference>
<evidence type="ECO:0000259" key="22">
    <source>
        <dbReference type="SMART" id="SM00278"/>
    </source>
</evidence>
<dbReference type="InterPro" id="IPR002008">
    <property type="entry name" value="DNA_pol_X_beta-like"/>
</dbReference>
<evidence type="ECO:0000256" key="4">
    <source>
        <dbReference type="ARBA" id="ARBA00012720"/>
    </source>
</evidence>
<comment type="function">
    <text evidence="20">Repair polymerase that plays a key role in base-excision repair. During this process, the damaged base is excised by specific DNA glycosylases, the DNA backbone is nicked at the abasic site by an apurinic/apyrimidic (AP) endonuclease, and POLB removes 5'-deoxyribose-phosphate from the preincised AP site acting as a 5'-deoxyribose-phosphate lyase (5'-dRP lyase); through its DNA polymerase activity, it adds one nucleotide to the 3' end of the arising single-nucleotide gap. Conducts 'gap-filling' DNA synthesis in a stepwise distributive fashion rather than in a processive fashion as for other DNA polymerases. It is also able to cleave sugar-phosphate bonds 3' to an intact AP site, acting as an AP lyase.</text>
</comment>
<dbReference type="OrthoDB" id="9808747at2"/>
<evidence type="ECO:0000256" key="9">
    <source>
        <dbReference type="ARBA" id="ARBA00022695"/>
    </source>
</evidence>
<evidence type="ECO:0000313" key="26">
    <source>
        <dbReference type="Proteomes" id="UP000276437"/>
    </source>
</evidence>
<dbReference type="GO" id="GO:0003887">
    <property type="term" value="F:DNA-directed DNA polymerase activity"/>
    <property type="evidence" value="ECO:0007669"/>
    <property type="project" value="UniProtKB-KW"/>
</dbReference>
<evidence type="ECO:0000256" key="15">
    <source>
        <dbReference type="ARBA" id="ARBA00023204"/>
    </source>
</evidence>
<dbReference type="AlphaFoldDB" id="A0A348AI81"/>
<dbReference type="PANTHER" id="PTHR36928:SF1">
    <property type="entry name" value="PHOSPHATASE YCDX-RELATED"/>
    <property type="match status" value="1"/>
</dbReference>
<comment type="catalytic activity">
    <reaction evidence="19">
        <text>a 5'-end 2'-deoxyribose-2'-deoxyribonucleotide-DNA = (2E,4S)-4-hydroxypenten-2-al-5-phosphate + a 5'-end 5'-phospho-2'-deoxyribonucleoside-DNA + H(+)</text>
        <dbReference type="Rhea" id="RHEA:76255"/>
        <dbReference type="Rhea" id="RHEA-COMP:13180"/>
        <dbReference type="Rhea" id="RHEA-COMP:18657"/>
        <dbReference type="ChEBI" id="CHEBI:15378"/>
        <dbReference type="ChEBI" id="CHEBI:136412"/>
        <dbReference type="ChEBI" id="CHEBI:195194"/>
        <dbReference type="ChEBI" id="CHEBI:195195"/>
    </reaction>
</comment>
<evidence type="ECO:0000256" key="12">
    <source>
        <dbReference type="ARBA" id="ARBA00022843"/>
    </source>
</evidence>
<dbReference type="SUPFAM" id="SSF81301">
    <property type="entry name" value="Nucleotidyltransferase"/>
    <property type="match status" value="1"/>
</dbReference>
<feature type="domain" description="Helix-hairpin-helix DNA-binding motif class 1" evidence="22">
    <location>
        <begin position="52"/>
        <end position="71"/>
    </location>
</feature>
<evidence type="ECO:0000256" key="1">
    <source>
        <dbReference type="ARBA" id="ARBA00001946"/>
    </source>
</evidence>
<dbReference type="SMART" id="SM00483">
    <property type="entry name" value="POLXc"/>
    <property type="match status" value="1"/>
</dbReference>
<evidence type="ECO:0000256" key="13">
    <source>
        <dbReference type="ARBA" id="ARBA00022932"/>
    </source>
</evidence>
<evidence type="ECO:0000256" key="21">
    <source>
        <dbReference type="ARBA" id="ARBA00049244"/>
    </source>
</evidence>
<dbReference type="EC" id="4.2.99.18" evidence="4"/>
<dbReference type="PANTHER" id="PTHR36928">
    <property type="entry name" value="PHOSPHATASE YCDX-RELATED"/>
    <property type="match status" value="1"/>
</dbReference>
<evidence type="ECO:0000256" key="11">
    <source>
        <dbReference type="ARBA" id="ARBA00022763"/>
    </source>
</evidence>
<evidence type="ECO:0000259" key="23">
    <source>
        <dbReference type="SMART" id="SM00481"/>
    </source>
</evidence>
<dbReference type="SUPFAM" id="SSF47802">
    <property type="entry name" value="DNA polymerase beta, N-terminal domain-like"/>
    <property type="match status" value="1"/>
</dbReference>
<keyword evidence="25" id="KW-0540">Nuclease</keyword>
<dbReference type="InterPro" id="IPR043519">
    <property type="entry name" value="NT_sf"/>
</dbReference>
<evidence type="ECO:0000313" key="25">
    <source>
        <dbReference type="EMBL" id="BBB90779.1"/>
    </source>
</evidence>
<evidence type="ECO:0000256" key="5">
    <source>
        <dbReference type="ARBA" id="ARBA00020020"/>
    </source>
</evidence>
<keyword evidence="14" id="KW-0915">Sodium</keyword>
<keyword evidence="6" id="KW-0488">Methylation</keyword>
<dbReference type="InterPro" id="IPR004013">
    <property type="entry name" value="PHP_dom"/>
</dbReference>
<dbReference type="PRINTS" id="PR00870">
    <property type="entry name" value="DNAPOLXBETA"/>
</dbReference>
<dbReference type="InterPro" id="IPR029398">
    <property type="entry name" value="PolB_thumb"/>
</dbReference>
<evidence type="ECO:0000256" key="17">
    <source>
        <dbReference type="ARBA" id="ARBA00035726"/>
    </source>
</evidence>
<gene>
    <name evidence="25" type="primary">polX</name>
    <name evidence="25" type="ORF">MAMMFC1_01440</name>
</gene>
<dbReference type="InterPro" id="IPR022311">
    <property type="entry name" value="PolX-like"/>
</dbReference>
<dbReference type="Pfam" id="PF14716">
    <property type="entry name" value="HHH_8"/>
    <property type="match status" value="1"/>
</dbReference>
<dbReference type="GO" id="GO:0005829">
    <property type="term" value="C:cytosol"/>
    <property type="evidence" value="ECO:0007669"/>
    <property type="project" value="TreeGrafter"/>
</dbReference>
<keyword evidence="15" id="KW-0234">DNA repair</keyword>
<dbReference type="Proteomes" id="UP000276437">
    <property type="component" value="Chromosome"/>
</dbReference>
<dbReference type="InterPro" id="IPR003141">
    <property type="entry name" value="Pol/His_phosphatase_N"/>
</dbReference>
<keyword evidence="7" id="KW-0237">DNA synthesis</keyword>
<evidence type="ECO:0000256" key="3">
    <source>
        <dbReference type="ARBA" id="ARBA00012417"/>
    </source>
</evidence>
<keyword evidence="12" id="KW-0832">Ubl conjugation</keyword>
<dbReference type="Gene3D" id="1.10.150.20">
    <property type="entry name" value="5' to 3' exonuclease, C-terminal subdomain"/>
    <property type="match status" value="1"/>
</dbReference>
<evidence type="ECO:0000256" key="10">
    <source>
        <dbReference type="ARBA" id="ARBA00022705"/>
    </source>
</evidence>
<evidence type="ECO:0000256" key="16">
    <source>
        <dbReference type="ARBA" id="ARBA00035717"/>
    </source>
</evidence>
<feature type="domain" description="Helix-hairpin-helix DNA-binding motif class 1" evidence="22">
    <location>
        <begin position="92"/>
        <end position="111"/>
    </location>
</feature>
<comment type="subcellular location">
    <subcellularLocation>
        <location evidence="2">Cytoplasm</location>
    </subcellularLocation>
</comment>
<dbReference type="Pfam" id="PF14520">
    <property type="entry name" value="HHH_5"/>
    <property type="match status" value="1"/>
</dbReference>
<comment type="cofactor">
    <cofactor evidence="1">
        <name>Mg(2+)</name>
        <dbReference type="ChEBI" id="CHEBI:18420"/>
    </cofactor>
</comment>
<dbReference type="EC" id="2.7.7.7" evidence="3"/>
<evidence type="ECO:0000256" key="20">
    <source>
        <dbReference type="ARBA" id="ARBA00045548"/>
    </source>
</evidence>
<evidence type="ECO:0000256" key="8">
    <source>
        <dbReference type="ARBA" id="ARBA00022679"/>
    </source>
</evidence>
<evidence type="ECO:0000256" key="7">
    <source>
        <dbReference type="ARBA" id="ARBA00022634"/>
    </source>
</evidence>
<dbReference type="PIRSF" id="PIRSF005047">
    <property type="entry name" value="UCP005047_YshC"/>
    <property type="match status" value="1"/>
</dbReference>
<dbReference type="SMART" id="SM00278">
    <property type="entry name" value="HhH1"/>
    <property type="match status" value="3"/>
</dbReference>
<dbReference type="GO" id="GO:0006281">
    <property type="term" value="P:DNA repair"/>
    <property type="evidence" value="ECO:0007669"/>
    <property type="project" value="UniProtKB-KW"/>
</dbReference>
<dbReference type="InterPro" id="IPR016195">
    <property type="entry name" value="Pol/histidinol_Pase-like"/>
</dbReference>